<dbReference type="EC" id="2.7.13.3" evidence="2"/>
<dbReference type="PANTHER" id="PTHR42878">
    <property type="entry name" value="TWO-COMPONENT HISTIDINE KINASE"/>
    <property type="match status" value="1"/>
</dbReference>
<dbReference type="RefSeq" id="WP_202007608.1">
    <property type="nucleotide sequence ID" value="NZ_JAERRB010000001.1"/>
</dbReference>
<feature type="transmembrane region" description="Helical" evidence="8">
    <location>
        <begin position="34"/>
        <end position="55"/>
    </location>
</feature>
<keyword evidence="8" id="KW-0812">Transmembrane</keyword>
<keyword evidence="8" id="KW-1133">Transmembrane helix</keyword>
<accession>A0ABS1KLN6</accession>
<dbReference type="InterPro" id="IPR050351">
    <property type="entry name" value="BphY/WalK/GraS-like"/>
</dbReference>
<evidence type="ECO:0000259" key="9">
    <source>
        <dbReference type="PROSITE" id="PS50109"/>
    </source>
</evidence>
<keyword evidence="5" id="KW-0418">Kinase</keyword>
<dbReference type="Gene3D" id="3.30.565.10">
    <property type="entry name" value="Histidine kinase-like ATPase, C-terminal domain"/>
    <property type="match status" value="1"/>
</dbReference>
<keyword evidence="7" id="KW-0902">Two-component regulatory system</keyword>
<keyword evidence="6 10" id="KW-0067">ATP-binding</keyword>
<comment type="caution">
    <text evidence="10">The sequence shown here is derived from an EMBL/GenBank/DDBJ whole genome shotgun (WGS) entry which is preliminary data.</text>
</comment>
<dbReference type="Pfam" id="PF02518">
    <property type="entry name" value="HATPase_c"/>
    <property type="match status" value="1"/>
</dbReference>
<evidence type="ECO:0000256" key="7">
    <source>
        <dbReference type="ARBA" id="ARBA00023012"/>
    </source>
</evidence>
<evidence type="ECO:0000256" key="3">
    <source>
        <dbReference type="ARBA" id="ARBA00022679"/>
    </source>
</evidence>
<reference evidence="10 11" key="1">
    <citation type="submission" date="2021-01" db="EMBL/GenBank/DDBJ databases">
        <title>Chryseolinea sp. Jin1 Genome sequencing and assembly.</title>
        <authorList>
            <person name="Kim I."/>
        </authorList>
    </citation>
    <scope>NUCLEOTIDE SEQUENCE [LARGE SCALE GENOMIC DNA]</scope>
    <source>
        <strain evidence="10 11">Jin1</strain>
    </source>
</reference>
<feature type="transmembrane region" description="Helical" evidence="8">
    <location>
        <begin position="61"/>
        <end position="78"/>
    </location>
</feature>
<evidence type="ECO:0000313" key="10">
    <source>
        <dbReference type="EMBL" id="MBL0740366.1"/>
    </source>
</evidence>
<dbReference type="PROSITE" id="PS50109">
    <property type="entry name" value="HIS_KIN"/>
    <property type="match status" value="1"/>
</dbReference>
<keyword evidence="3" id="KW-0808">Transferase</keyword>
<comment type="catalytic activity">
    <reaction evidence="1">
        <text>ATP + protein L-histidine = ADP + protein N-phospho-L-histidine.</text>
        <dbReference type="EC" id="2.7.13.3"/>
    </reaction>
</comment>
<name>A0ABS1KLN6_9BACT</name>
<dbReference type="InterPro" id="IPR004358">
    <property type="entry name" value="Sig_transdc_His_kin-like_C"/>
</dbReference>
<dbReference type="PANTHER" id="PTHR42878:SF7">
    <property type="entry name" value="SENSOR HISTIDINE KINASE GLRK"/>
    <property type="match status" value="1"/>
</dbReference>
<dbReference type="SUPFAM" id="SSF55874">
    <property type="entry name" value="ATPase domain of HSP90 chaperone/DNA topoisomerase II/histidine kinase"/>
    <property type="match status" value="1"/>
</dbReference>
<evidence type="ECO:0000256" key="5">
    <source>
        <dbReference type="ARBA" id="ARBA00022777"/>
    </source>
</evidence>
<feature type="domain" description="Histidine kinase" evidence="9">
    <location>
        <begin position="253"/>
        <end position="469"/>
    </location>
</feature>
<dbReference type="InterPro" id="IPR003594">
    <property type="entry name" value="HATPase_dom"/>
</dbReference>
<evidence type="ECO:0000256" key="1">
    <source>
        <dbReference type="ARBA" id="ARBA00000085"/>
    </source>
</evidence>
<dbReference type="PRINTS" id="PR00344">
    <property type="entry name" value="BCTRLSENSOR"/>
</dbReference>
<evidence type="ECO:0000256" key="4">
    <source>
        <dbReference type="ARBA" id="ARBA00022741"/>
    </source>
</evidence>
<evidence type="ECO:0000256" key="2">
    <source>
        <dbReference type="ARBA" id="ARBA00012438"/>
    </source>
</evidence>
<gene>
    <name evidence="10" type="ORF">JI741_04015</name>
</gene>
<proteinExistence type="predicted"/>
<keyword evidence="11" id="KW-1185">Reference proteome</keyword>
<dbReference type="CDD" id="cd00075">
    <property type="entry name" value="HATPase"/>
    <property type="match status" value="1"/>
</dbReference>
<dbReference type="GO" id="GO:0005524">
    <property type="term" value="F:ATP binding"/>
    <property type="evidence" value="ECO:0007669"/>
    <property type="project" value="UniProtKB-KW"/>
</dbReference>
<dbReference type="EMBL" id="JAERRB010000001">
    <property type="protein sequence ID" value="MBL0740366.1"/>
    <property type="molecule type" value="Genomic_DNA"/>
</dbReference>
<evidence type="ECO:0000256" key="8">
    <source>
        <dbReference type="SAM" id="Phobius"/>
    </source>
</evidence>
<protein>
    <recommendedName>
        <fullName evidence="2">histidine kinase</fullName>
        <ecNumber evidence="2">2.7.13.3</ecNumber>
    </recommendedName>
</protein>
<sequence>MATSAMRPKNWVCRVAHYTGELKPMVFKKFRINIVLRVALLTACILLLAWCVVQQRYLRSAYLGVALVVILVELVWYIDRFNRDMKVFMTSLLQRDFTTHFQSTGRGKSQDDLYETLNQISEAFKKISTERETQFRYLEMLVEHVRVSILSIDADGNVHLANQALKNLLQKNILPNIKALELFGDAFVNTLREIRSGETLLVKLRVNQELLQLSLHAAEFKLQGRYYKLISMQNIRSELDAREVEAWQKLIRVLGHEIMNSVSPITSLSATLHGMVTQNQQVLEIPGNTLFESLDKGLEAIKIRSEGLYNFTQTYRKLTGIPKHAPLQTDLKKIVARVQLLLQSKLADNGVTLSVHQVDVSVFVDPELMEHVLINLILNAIDALANTKNPVIEIKTSQHQKGNTCIHVIDNGEGMDDATLEKIFIPFFTTRKHGSGIGLAITKQILQLHRADIQVISEAGNGTEFKILL</sequence>
<dbReference type="Proteomes" id="UP000613030">
    <property type="component" value="Unassembled WGS sequence"/>
</dbReference>
<dbReference type="SMART" id="SM00387">
    <property type="entry name" value="HATPase_c"/>
    <property type="match status" value="1"/>
</dbReference>
<keyword evidence="4" id="KW-0547">Nucleotide-binding</keyword>
<evidence type="ECO:0000313" key="11">
    <source>
        <dbReference type="Proteomes" id="UP000613030"/>
    </source>
</evidence>
<keyword evidence="8" id="KW-0472">Membrane</keyword>
<evidence type="ECO:0000256" key="6">
    <source>
        <dbReference type="ARBA" id="ARBA00022840"/>
    </source>
</evidence>
<organism evidence="10 11">
    <name type="scientific">Chryseolinea lacunae</name>
    <dbReference type="NCBI Taxonomy" id="2801331"/>
    <lineage>
        <taxon>Bacteria</taxon>
        <taxon>Pseudomonadati</taxon>
        <taxon>Bacteroidota</taxon>
        <taxon>Cytophagia</taxon>
        <taxon>Cytophagales</taxon>
        <taxon>Fulvivirgaceae</taxon>
        <taxon>Chryseolinea</taxon>
    </lineage>
</organism>
<dbReference type="InterPro" id="IPR036890">
    <property type="entry name" value="HATPase_C_sf"/>
</dbReference>
<dbReference type="InterPro" id="IPR005467">
    <property type="entry name" value="His_kinase_dom"/>
</dbReference>